<organism evidence="1 2">
    <name type="scientific">Stentor coeruleus</name>
    <dbReference type="NCBI Taxonomy" id="5963"/>
    <lineage>
        <taxon>Eukaryota</taxon>
        <taxon>Sar</taxon>
        <taxon>Alveolata</taxon>
        <taxon>Ciliophora</taxon>
        <taxon>Postciliodesmatophora</taxon>
        <taxon>Heterotrichea</taxon>
        <taxon>Heterotrichida</taxon>
        <taxon>Stentoridae</taxon>
        <taxon>Stentor</taxon>
    </lineage>
</organism>
<dbReference type="EMBL" id="MPUH01000082">
    <property type="protein sequence ID" value="OMJ91375.1"/>
    <property type="molecule type" value="Genomic_DNA"/>
</dbReference>
<proteinExistence type="predicted"/>
<comment type="caution">
    <text evidence="1">The sequence shown here is derived from an EMBL/GenBank/DDBJ whole genome shotgun (WGS) entry which is preliminary data.</text>
</comment>
<gene>
    <name evidence="1" type="ORF">SteCoe_6054</name>
</gene>
<sequence length="213" mass="25068">MSYQPASPEDSDSFQTPKFSSIKAHTFTDDRIIEDLTNENLELKSRIMELNSILSITEVNHKIELNKLKMQYDLSKDKIYRRYDEAQFEEKIFPLTQKCSNSMSLIFDMLKETFHANKEIERELYIYENPREEDEFATNMSLVQEEGKVLELGLTQKQVIDDPLVKYGYPDEVSNSKDELQEIIKKKDREIVKHKKFIKTLKATLEEILKSKA</sequence>
<accession>A0A1R2CQW0</accession>
<keyword evidence="2" id="KW-1185">Reference proteome</keyword>
<reference evidence="1 2" key="1">
    <citation type="submission" date="2016-11" db="EMBL/GenBank/DDBJ databases">
        <title>The macronuclear genome of Stentor coeruleus: a giant cell with tiny introns.</title>
        <authorList>
            <person name="Slabodnick M."/>
            <person name="Ruby J.G."/>
            <person name="Reiff S.B."/>
            <person name="Swart E.C."/>
            <person name="Gosai S."/>
            <person name="Prabakaran S."/>
            <person name="Witkowska E."/>
            <person name="Larue G.E."/>
            <person name="Fisher S."/>
            <person name="Freeman R.M."/>
            <person name="Gunawardena J."/>
            <person name="Chu W."/>
            <person name="Stover N.A."/>
            <person name="Gregory B.D."/>
            <person name="Nowacki M."/>
            <person name="Derisi J."/>
            <person name="Roy S.W."/>
            <person name="Marshall W.F."/>
            <person name="Sood P."/>
        </authorList>
    </citation>
    <scope>NUCLEOTIDE SEQUENCE [LARGE SCALE GENOMIC DNA]</scope>
    <source>
        <strain evidence="1">WM001</strain>
    </source>
</reference>
<name>A0A1R2CQW0_9CILI</name>
<dbReference type="Proteomes" id="UP000187209">
    <property type="component" value="Unassembled WGS sequence"/>
</dbReference>
<evidence type="ECO:0000313" key="2">
    <source>
        <dbReference type="Proteomes" id="UP000187209"/>
    </source>
</evidence>
<evidence type="ECO:0000313" key="1">
    <source>
        <dbReference type="EMBL" id="OMJ91375.1"/>
    </source>
</evidence>
<dbReference type="AlphaFoldDB" id="A0A1R2CQW0"/>
<protein>
    <submittedName>
        <fullName evidence="1">Uncharacterized protein</fullName>
    </submittedName>
</protein>